<accession>A0ABU5SLY5</accession>
<dbReference type="Proteomes" id="UP001302222">
    <property type="component" value="Unassembled WGS sequence"/>
</dbReference>
<dbReference type="RefSeq" id="WP_323260451.1">
    <property type="nucleotide sequence ID" value="NZ_JAYGIM010000013.1"/>
</dbReference>
<dbReference type="Pfam" id="PF18163">
    <property type="entry name" value="LD_cluster2"/>
    <property type="match status" value="1"/>
</dbReference>
<dbReference type="EMBL" id="JAYGIM010000013">
    <property type="protein sequence ID" value="MEA5428271.1"/>
    <property type="molecule type" value="Genomic_DNA"/>
</dbReference>
<proteinExistence type="predicted"/>
<sequence length="321" mass="36888">METNIDKQEINITGVSTQLLEMIETDLNTLSPNNTALNRKKIAFSISDSEDLEELGMSSLHLQDSIIELTRHLLVQGATIVYGGDLRENGFLEKFLELSFQYRVKDDAQYSPFINYFAYPIYCPLTLEQEVKFKKNRVRIVKVKPDALFLLDEKDYQFVAPDTIENTFLWAKNLTKMRREKNLNSDALILMGGKLGGFKGCYAGIIEEAYEGFKTQKPIYLIGMFGGATRCLIQTITQKTALITSEHKDYFSEKYKALQHLYQEKDPSNVPSIESINAFFQNLSWKDLHNGLSEEENLRLFQTNHLMEAIYLVMKGLRNCL</sequence>
<reference evidence="1 2" key="1">
    <citation type="submission" date="2023-12" db="EMBL/GenBank/DDBJ databases">
        <title>Novel species of the genus Arcicella isolated from rivers.</title>
        <authorList>
            <person name="Lu H."/>
        </authorList>
    </citation>
    <scope>NUCLEOTIDE SEQUENCE [LARGE SCALE GENOMIC DNA]</scope>
    <source>
        <strain evidence="1 2">DC25W</strain>
    </source>
</reference>
<name>A0ABU5SLY5_9BACT</name>
<evidence type="ECO:0000313" key="2">
    <source>
        <dbReference type="Proteomes" id="UP001302222"/>
    </source>
</evidence>
<organism evidence="1 2">
    <name type="scientific">Arcicella lustrica</name>
    <dbReference type="NCBI Taxonomy" id="2984196"/>
    <lineage>
        <taxon>Bacteria</taxon>
        <taxon>Pseudomonadati</taxon>
        <taxon>Bacteroidota</taxon>
        <taxon>Cytophagia</taxon>
        <taxon>Cytophagales</taxon>
        <taxon>Flectobacillaceae</taxon>
        <taxon>Arcicella</taxon>
    </lineage>
</organism>
<comment type="caution">
    <text evidence="1">The sequence shown here is derived from an EMBL/GenBank/DDBJ whole genome shotgun (WGS) entry which is preliminary data.</text>
</comment>
<protein>
    <submittedName>
        <fullName evidence="1">Uncharacterized protein</fullName>
    </submittedName>
</protein>
<evidence type="ECO:0000313" key="1">
    <source>
        <dbReference type="EMBL" id="MEA5428271.1"/>
    </source>
</evidence>
<keyword evidence="2" id="KW-1185">Reference proteome</keyword>
<dbReference type="InterPro" id="IPR041160">
    <property type="entry name" value="LD_cluster2"/>
</dbReference>
<gene>
    <name evidence="1" type="ORF">VB798_16890</name>
</gene>